<comment type="catalytic activity">
    <reaction evidence="14">
        <text>ATP + H2O = ADP + phosphate + H(+)</text>
        <dbReference type="Rhea" id="RHEA:13065"/>
        <dbReference type="ChEBI" id="CHEBI:15377"/>
        <dbReference type="ChEBI" id="CHEBI:15378"/>
        <dbReference type="ChEBI" id="CHEBI:30616"/>
        <dbReference type="ChEBI" id="CHEBI:43474"/>
        <dbReference type="ChEBI" id="CHEBI:456216"/>
        <dbReference type="EC" id="3.6.4.13"/>
    </reaction>
</comment>
<keyword evidence="20" id="KW-1185">Reference proteome</keyword>
<dbReference type="InterPro" id="IPR002999">
    <property type="entry name" value="Tudor"/>
</dbReference>
<dbReference type="PANTHER" id="PTHR18934:SF113">
    <property type="entry name" value="ATP-DEPENDENT RNA HELICASE TDRD9"/>
    <property type="match status" value="1"/>
</dbReference>
<name>A0A7M5X308_9CNID</name>
<dbReference type="SMART" id="SM00847">
    <property type="entry name" value="HA2"/>
    <property type="match status" value="1"/>
</dbReference>
<dbReference type="SUPFAM" id="SSF63748">
    <property type="entry name" value="Tudor/PWWP/MBT"/>
    <property type="match status" value="1"/>
</dbReference>
<feature type="domain" description="Tudor" evidence="16">
    <location>
        <begin position="939"/>
        <end position="995"/>
    </location>
</feature>
<dbReference type="Pfam" id="PF00270">
    <property type="entry name" value="DEAD"/>
    <property type="match status" value="1"/>
</dbReference>
<dbReference type="PROSITE" id="PS50304">
    <property type="entry name" value="TUDOR"/>
    <property type="match status" value="1"/>
</dbReference>
<keyword evidence="11" id="KW-0744">Spermatogenesis</keyword>
<dbReference type="Gene3D" id="3.40.50.300">
    <property type="entry name" value="P-loop containing nucleotide triphosphate hydrolases"/>
    <property type="match status" value="2"/>
</dbReference>
<dbReference type="Pfam" id="PF00271">
    <property type="entry name" value="Helicase_C"/>
    <property type="match status" value="1"/>
</dbReference>
<reference evidence="19" key="1">
    <citation type="submission" date="2021-01" db="UniProtKB">
        <authorList>
            <consortium name="EnsemblMetazoa"/>
        </authorList>
    </citation>
    <scope>IDENTIFICATION</scope>
</reference>
<dbReference type="GO" id="GO:0016787">
    <property type="term" value="F:hydrolase activity"/>
    <property type="evidence" value="ECO:0007669"/>
    <property type="project" value="UniProtKB-KW"/>
</dbReference>
<evidence type="ECO:0000256" key="12">
    <source>
        <dbReference type="ARBA" id="ARBA00023158"/>
    </source>
</evidence>
<dbReference type="PROSITE" id="PS51192">
    <property type="entry name" value="HELICASE_ATP_BIND_1"/>
    <property type="match status" value="1"/>
</dbReference>
<evidence type="ECO:0000256" key="3">
    <source>
        <dbReference type="ARBA" id="ARBA00012552"/>
    </source>
</evidence>
<evidence type="ECO:0000313" key="19">
    <source>
        <dbReference type="EnsemblMetazoa" id="CLYHEMP016213.1"/>
    </source>
</evidence>
<evidence type="ECO:0000313" key="20">
    <source>
        <dbReference type="Proteomes" id="UP000594262"/>
    </source>
</evidence>
<keyword evidence="13" id="KW-0469">Meiosis</keyword>
<dbReference type="Pfam" id="PF21010">
    <property type="entry name" value="HA2_C"/>
    <property type="match status" value="1"/>
</dbReference>
<dbReference type="GO" id="GO:0005737">
    <property type="term" value="C:cytoplasm"/>
    <property type="evidence" value="ECO:0007669"/>
    <property type="project" value="UniProtKB-SubCell"/>
</dbReference>
<dbReference type="SUPFAM" id="SSF52540">
    <property type="entry name" value="P-loop containing nucleoside triphosphate hydrolases"/>
    <property type="match status" value="1"/>
</dbReference>
<dbReference type="Proteomes" id="UP000594262">
    <property type="component" value="Unplaced"/>
</dbReference>
<dbReference type="PROSITE" id="PS51194">
    <property type="entry name" value="HELICASE_CTER"/>
    <property type="match status" value="1"/>
</dbReference>
<protein>
    <recommendedName>
        <fullName evidence="3">RNA helicase</fullName>
        <ecNumber evidence="3">3.6.4.13</ecNumber>
    </recommendedName>
</protein>
<dbReference type="GO" id="GO:0003724">
    <property type="term" value="F:RNA helicase activity"/>
    <property type="evidence" value="ECO:0007669"/>
    <property type="project" value="UniProtKB-EC"/>
</dbReference>
<accession>A0A7M5X308</accession>
<evidence type="ECO:0000256" key="4">
    <source>
        <dbReference type="ARBA" id="ARBA00022473"/>
    </source>
</evidence>
<dbReference type="OrthoDB" id="66977at2759"/>
<evidence type="ECO:0000256" key="8">
    <source>
        <dbReference type="ARBA" id="ARBA00022801"/>
    </source>
</evidence>
<dbReference type="Gene3D" id="2.40.50.90">
    <property type="match status" value="1"/>
</dbReference>
<dbReference type="Gene3D" id="1.20.120.1080">
    <property type="match status" value="1"/>
</dbReference>
<comment type="subcellular location">
    <subcellularLocation>
        <location evidence="1">Cytoplasm</location>
    </subcellularLocation>
</comment>
<dbReference type="GO" id="GO:0030154">
    <property type="term" value="P:cell differentiation"/>
    <property type="evidence" value="ECO:0007669"/>
    <property type="project" value="UniProtKB-KW"/>
</dbReference>
<dbReference type="InterPro" id="IPR007502">
    <property type="entry name" value="Helicase-assoc_dom"/>
</dbReference>
<evidence type="ECO:0000259" key="18">
    <source>
        <dbReference type="PROSITE" id="PS51194"/>
    </source>
</evidence>
<dbReference type="SMART" id="SM00333">
    <property type="entry name" value="TUDOR"/>
    <property type="match status" value="1"/>
</dbReference>
<keyword evidence="9" id="KW-0347">Helicase</keyword>
<keyword evidence="5" id="KW-0963">Cytoplasm</keyword>
<dbReference type="InterPro" id="IPR001650">
    <property type="entry name" value="Helicase_C-like"/>
</dbReference>
<evidence type="ECO:0000256" key="7">
    <source>
        <dbReference type="ARBA" id="ARBA00022782"/>
    </source>
</evidence>
<feature type="domain" description="Helicase ATP-binding" evidence="17">
    <location>
        <begin position="137"/>
        <end position="303"/>
    </location>
</feature>
<dbReference type="GO" id="GO:0051321">
    <property type="term" value="P:meiotic cell cycle"/>
    <property type="evidence" value="ECO:0007669"/>
    <property type="project" value="UniProtKB-KW"/>
</dbReference>
<feature type="domain" description="Helicase C-terminal" evidence="18">
    <location>
        <begin position="363"/>
        <end position="531"/>
    </location>
</feature>
<evidence type="ECO:0000259" key="16">
    <source>
        <dbReference type="PROSITE" id="PS50304"/>
    </source>
</evidence>
<dbReference type="EC" id="3.6.4.13" evidence="3"/>
<evidence type="ECO:0000256" key="11">
    <source>
        <dbReference type="ARBA" id="ARBA00022871"/>
    </source>
</evidence>
<dbReference type="GO" id="GO:0005524">
    <property type="term" value="F:ATP binding"/>
    <property type="evidence" value="ECO:0007669"/>
    <property type="project" value="UniProtKB-KW"/>
</dbReference>
<dbReference type="SMART" id="SM00487">
    <property type="entry name" value="DEXDc"/>
    <property type="match status" value="1"/>
</dbReference>
<keyword evidence="7" id="KW-0221">Differentiation</keyword>
<keyword evidence="12" id="KW-0943">RNA-mediated gene silencing</keyword>
<evidence type="ECO:0000256" key="10">
    <source>
        <dbReference type="ARBA" id="ARBA00022840"/>
    </source>
</evidence>
<evidence type="ECO:0000256" key="2">
    <source>
        <dbReference type="ARBA" id="ARBA00008792"/>
    </source>
</evidence>
<dbReference type="GO" id="GO:0031047">
    <property type="term" value="P:regulatory ncRNA-mediated gene silencing"/>
    <property type="evidence" value="ECO:0007669"/>
    <property type="project" value="UniProtKB-KW"/>
</dbReference>
<dbReference type="GeneID" id="136809001"/>
<evidence type="ECO:0000256" key="6">
    <source>
        <dbReference type="ARBA" id="ARBA00022741"/>
    </source>
</evidence>
<keyword evidence="4" id="KW-0217">Developmental protein</keyword>
<evidence type="ECO:0000256" key="5">
    <source>
        <dbReference type="ARBA" id="ARBA00022490"/>
    </source>
</evidence>
<dbReference type="GO" id="GO:0007283">
    <property type="term" value="P:spermatogenesis"/>
    <property type="evidence" value="ECO:0007669"/>
    <property type="project" value="UniProtKB-KW"/>
</dbReference>
<keyword evidence="8" id="KW-0378">Hydrolase</keyword>
<evidence type="ECO:0000259" key="17">
    <source>
        <dbReference type="PROSITE" id="PS51192"/>
    </source>
</evidence>
<dbReference type="EnsemblMetazoa" id="CLYHEMT016213.1">
    <property type="protein sequence ID" value="CLYHEMP016213.1"/>
    <property type="gene ID" value="CLYHEMG016213"/>
</dbReference>
<sequence>MPLRRGLALNITSDMVKNYFQPGTNPTQPANQVQFERHQVGMTSFGSTRATSGVATPHFSNEEVQYYEQQMTLSNPDGHDDFFDRPVIPINEMLLPEEDENPPAQQQEVSTEVYDNYSFEHQYDDTLPITDERQNLVQTIESNRVTIIQGSTGSGKTTQVPQFILDYYRSHGRYCNILVTQPRRIAAISVARRVAEERNWPLGTLIGYQVARDRNMSEDTRVTYMTTGVLLQKLIKNKSLGEYTHVILDEVHERDQDIDFCMLVVRKFLRNVSRHVKVILMSATVDCTLFSNYFSILINGKQEGAPIIRVDGKMFDVSEVYFEDISGLMEPPQQNIYEPEISFKCYQLCRELIMILDKDEVQNAQADGTMLENRGTVLCFLPGLPEIKDMHKHLNDIEDKLKLKIIPLHSSITSHEQNKVFVPAGKYERKVILSTNIAESSITVPDIKYVIDFCLTKQNEVDPDTNYQRLTLQWASKASLTQRKGRAGRVSDGHCFRMISSRMFHDLPEYCTPEMKRAPLEQVILKVKLLELGPPAMILQLALEPPGMADVKRTILMLKEVGALTVKQNDRINPLDGDLTFVGRVLGSLPVDVSIGKLLLIGYAFGVLEECIVIAACLSLKSIFMQPFKQELKAYSNKMHWSGGSGSDLIASFNAFMSWKFRKEHRGFGMPEIKWAKENFVEVRRFREIDELAKELRDRLTGFNILSPRNIFHSEKLNKDDELIIKLVIAGAFYPNYFQTAEIDEADAAKQMSGRNPFTCVLVNGAPPTLVHYRSKVAQLFRNCGRGKKLFFENSRAFVEFENDESSPVAVAVYKAIKMRLLRLPLSIFVSKKEDEELRCNLMENPIEAFNPETGLKTNRFNTNFNDRDGALSVTIVGDSKRVEVKDTGYIYIFVQEVTHPGQIWVTYANPDTRTLMFQLHQKINILGGRNLKPLPKDDIYVGGYCLALFEDEFHRAEIKMTTENGVQVFFLDFGNKAVVEPKNLKICSEALLETPFQAFLCELAEIRPIHGTWSEESRLRFEQLVQVGSKQLIGKIYSCIHDTCRIELFDGDLSINRLLIEEGHAQFQEETLVSKTRHEASKNNQKSKPMPKVAQARSTIPLDEEVLKIQLRGPFSPYELSFGGLSALSRMRATTVGQDSVNSVVMCEEPQDKRQRLMVAQSIQINQAGSNVTVRETTLFPNIHGLNALLPLLFAPVAEIRCDKARRKYTGALVGLGCTEKGMPILPDHDMEIVFDVAFNDEDLSAINCVRLFINMIIGIEEERIDKAHKVIEEIQSHARERLTRIVTKQRQEMDPIYFRKEFQWNQNDPSNLLHPDSANKMLEEKPCHLYLYHKGVFFERTGDEVDPRIEEQKRKIQHLHSLSGNSLIPFQTTVECPLCQVVCQHPRAVYFHIETPQHQDWCRSLFQS</sequence>
<proteinExistence type="inferred from homology"/>
<dbReference type="CDD" id="cd18791">
    <property type="entry name" value="SF2_C_RHA"/>
    <property type="match status" value="1"/>
</dbReference>
<evidence type="ECO:0000256" key="13">
    <source>
        <dbReference type="ARBA" id="ARBA00023254"/>
    </source>
</evidence>
<evidence type="ECO:0000256" key="14">
    <source>
        <dbReference type="ARBA" id="ARBA00047984"/>
    </source>
</evidence>
<dbReference type="Pfam" id="PF00567">
    <property type="entry name" value="TUDOR"/>
    <property type="match status" value="1"/>
</dbReference>
<organism evidence="19 20">
    <name type="scientific">Clytia hemisphaerica</name>
    <dbReference type="NCBI Taxonomy" id="252671"/>
    <lineage>
        <taxon>Eukaryota</taxon>
        <taxon>Metazoa</taxon>
        <taxon>Cnidaria</taxon>
        <taxon>Hydrozoa</taxon>
        <taxon>Hydroidolina</taxon>
        <taxon>Leptothecata</taxon>
        <taxon>Obeliida</taxon>
        <taxon>Clytiidae</taxon>
        <taxon>Clytia</taxon>
    </lineage>
</organism>
<keyword evidence="10" id="KW-0067">ATP-binding</keyword>
<dbReference type="RefSeq" id="XP_066921676.1">
    <property type="nucleotide sequence ID" value="XM_067065575.1"/>
</dbReference>
<dbReference type="InterPro" id="IPR014001">
    <property type="entry name" value="Helicase_ATP-bd"/>
</dbReference>
<comment type="similarity">
    <text evidence="2">Belongs to the DEAD box helicase family. DEAH subfamily.</text>
</comment>
<dbReference type="GO" id="GO:0003723">
    <property type="term" value="F:RNA binding"/>
    <property type="evidence" value="ECO:0007669"/>
    <property type="project" value="TreeGrafter"/>
</dbReference>
<dbReference type="InterPro" id="IPR011545">
    <property type="entry name" value="DEAD/DEAH_box_helicase_dom"/>
</dbReference>
<feature type="region of interest" description="Disordered" evidence="15">
    <location>
        <begin position="1075"/>
        <end position="1095"/>
    </location>
</feature>
<dbReference type="PANTHER" id="PTHR18934">
    <property type="entry name" value="ATP-DEPENDENT RNA HELICASE"/>
    <property type="match status" value="1"/>
</dbReference>
<evidence type="ECO:0000256" key="1">
    <source>
        <dbReference type="ARBA" id="ARBA00004496"/>
    </source>
</evidence>
<dbReference type="InterPro" id="IPR035437">
    <property type="entry name" value="SNase_OB-fold_sf"/>
</dbReference>
<evidence type="ECO:0000256" key="15">
    <source>
        <dbReference type="SAM" id="MobiDB-lite"/>
    </source>
</evidence>
<dbReference type="SMART" id="SM00490">
    <property type="entry name" value="HELICc"/>
    <property type="match status" value="1"/>
</dbReference>
<dbReference type="InterPro" id="IPR027417">
    <property type="entry name" value="P-loop_NTPase"/>
</dbReference>
<dbReference type="Gene3D" id="2.30.30.140">
    <property type="match status" value="1"/>
</dbReference>
<keyword evidence="6" id="KW-0547">Nucleotide-binding</keyword>
<evidence type="ECO:0000256" key="9">
    <source>
        <dbReference type="ARBA" id="ARBA00022806"/>
    </source>
</evidence>